<evidence type="ECO:0000256" key="5">
    <source>
        <dbReference type="ARBA" id="ARBA00022989"/>
    </source>
</evidence>
<protein>
    <submittedName>
        <fullName evidence="10">DHA2 family metal-tetracycline-proton antiporter-like MFS transporter</fullName>
    </submittedName>
</protein>
<dbReference type="PRINTS" id="PR01036">
    <property type="entry name" value="TCRTETB"/>
</dbReference>
<evidence type="ECO:0000256" key="1">
    <source>
        <dbReference type="ARBA" id="ARBA00004651"/>
    </source>
</evidence>
<dbReference type="InterPro" id="IPR036259">
    <property type="entry name" value="MFS_trans_sf"/>
</dbReference>
<dbReference type="Proteomes" id="UP000591272">
    <property type="component" value="Unassembled WGS sequence"/>
</dbReference>
<feature type="region of interest" description="Disordered" evidence="7">
    <location>
        <begin position="1"/>
        <end position="20"/>
    </location>
</feature>
<dbReference type="InterPro" id="IPR020846">
    <property type="entry name" value="MFS_dom"/>
</dbReference>
<proteinExistence type="predicted"/>
<feature type="transmembrane region" description="Helical" evidence="8">
    <location>
        <begin position="119"/>
        <end position="140"/>
    </location>
</feature>
<feature type="transmembrane region" description="Helical" evidence="8">
    <location>
        <begin position="207"/>
        <end position="225"/>
    </location>
</feature>
<feature type="transmembrane region" description="Helical" evidence="8">
    <location>
        <begin position="26"/>
        <end position="47"/>
    </location>
</feature>
<feature type="transmembrane region" description="Helical" evidence="8">
    <location>
        <begin position="338"/>
        <end position="356"/>
    </location>
</feature>
<evidence type="ECO:0000256" key="3">
    <source>
        <dbReference type="ARBA" id="ARBA00022475"/>
    </source>
</evidence>
<evidence type="ECO:0000313" key="10">
    <source>
        <dbReference type="EMBL" id="NYE10693.1"/>
    </source>
</evidence>
<feature type="transmembrane region" description="Helical" evidence="8">
    <location>
        <begin position="305"/>
        <end position="326"/>
    </location>
</feature>
<evidence type="ECO:0000313" key="11">
    <source>
        <dbReference type="Proteomes" id="UP000591272"/>
    </source>
</evidence>
<comment type="subcellular location">
    <subcellularLocation>
        <location evidence="1">Cell membrane</location>
        <topology evidence="1">Multi-pass membrane protein</topology>
    </subcellularLocation>
</comment>
<dbReference type="AlphaFoldDB" id="A0A7Y9G683"/>
<feature type="transmembrane region" description="Helical" evidence="8">
    <location>
        <begin position="399"/>
        <end position="419"/>
    </location>
</feature>
<keyword evidence="11" id="KW-1185">Reference proteome</keyword>
<feature type="transmembrane region" description="Helical" evidence="8">
    <location>
        <begin position="273"/>
        <end position="293"/>
    </location>
</feature>
<evidence type="ECO:0000259" key="9">
    <source>
        <dbReference type="PROSITE" id="PS50850"/>
    </source>
</evidence>
<dbReference type="PROSITE" id="PS50850">
    <property type="entry name" value="MFS"/>
    <property type="match status" value="1"/>
</dbReference>
<keyword evidence="2" id="KW-0813">Transport</keyword>
<dbReference type="EMBL" id="JACCBT010000001">
    <property type="protein sequence ID" value="NYE10693.1"/>
    <property type="molecule type" value="Genomic_DNA"/>
</dbReference>
<feature type="transmembrane region" description="Helical" evidence="8">
    <location>
        <begin position="425"/>
        <end position="445"/>
    </location>
</feature>
<sequence length="457" mass="44862">MQAESARRASKPLPVRNEPGAGSKGLRLGILFGPAVFGVTAAGVALPKVATSLGAAPESVAWVLTVHALALGVGTAVFGRLADARGVRTTLLSGSLVLGLGAAVILLAPNLGVLVAGRFVLAAGSGAMTSGALALAAAGAPERRAGVLAAFGATMAVFSASATLAGGVVTQWLTWRLTLALPVLSLAGVPLCLRLAVRPGSGSRMDLIGAGLVTATAATLLVFVQSPTLSLPAGAVASAGVAFLPAAACLAWWVRTRPEGFVLRSLVADRAFVLAAAIGVGVYSGLFAVMYVIPQVLVKQQGWSVLSVGTALLPGAVAGAVLSRMAGRLTPGRGGNRLLAGAALSSALLLISAGAFGGGPWVLLAGASLGFAAFAVTQVVTTGLLSAHIAPALRGGAMGLLNLTFFAGGGIGSAAAAALSRSMSLTGALALVAALPLTAGLLALVPGDREHPVTAAR</sequence>
<evidence type="ECO:0000256" key="7">
    <source>
        <dbReference type="SAM" id="MobiDB-lite"/>
    </source>
</evidence>
<keyword evidence="4 8" id="KW-0812">Transmembrane</keyword>
<dbReference type="PANTHER" id="PTHR42718">
    <property type="entry name" value="MAJOR FACILITATOR SUPERFAMILY MULTIDRUG TRANSPORTER MFSC"/>
    <property type="match status" value="1"/>
</dbReference>
<gene>
    <name evidence="10" type="ORF">BJ999_000989</name>
</gene>
<feature type="domain" description="Major facilitator superfamily (MFS) profile" evidence="9">
    <location>
        <begin position="22"/>
        <end position="451"/>
    </location>
</feature>
<keyword evidence="5 8" id="KW-1133">Transmembrane helix</keyword>
<dbReference type="PANTHER" id="PTHR42718:SF46">
    <property type="entry name" value="BLR6921 PROTEIN"/>
    <property type="match status" value="1"/>
</dbReference>
<feature type="transmembrane region" description="Helical" evidence="8">
    <location>
        <begin position="59"/>
        <end position="79"/>
    </location>
</feature>
<organism evidence="10 11">
    <name type="scientific">Actinomadura citrea</name>
    <dbReference type="NCBI Taxonomy" id="46158"/>
    <lineage>
        <taxon>Bacteria</taxon>
        <taxon>Bacillati</taxon>
        <taxon>Actinomycetota</taxon>
        <taxon>Actinomycetes</taxon>
        <taxon>Streptosporangiales</taxon>
        <taxon>Thermomonosporaceae</taxon>
        <taxon>Actinomadura</taxon>
    </lineage>
</organism>
<feature type="transmembrane region" description="Helical" evidence="8">
    <location>
        <begin position="91"/>
        <end position="113"/>
    </location>
</feature>
<dbReference type="Gene3D" id="1.20.1250.20">
    <property type="entry name" value="MFS general substrate transporter like domains"/>
    <property type="match status" value="1"/>
</dbReference>
<dbReference type="GO" id="GO:0022857">
    <property type="term" value="F:transmembrane transporter activity"/>
    <property type="evidence" value="ECO:0007669"/>
    <property type="project" value="InterPro"/>
</dbReference>
<dbReference type="SUPFAM" id="SSF103473">
    <property type="entry name" value="MFS general substrate transporter"/>
    <property type="match status" value="1"/>
</dbReference>
<dbReference type="InterPro" id="IPR011701">
    <property type="entry name" value="MFS"/>
</dbReference>
<reference evidence="10 11" key="1">
    <citation type="submission" date="2020-07" db="EMBL/GenBank/DDBJ databases">
        <title>Sequencing the genomes of 1000 actinobacteria strains.</title>
        <authorList>
            <person name="Klenk H.-P."/>
        </authorList>
    </citation>
    <scope>NUCLEOTIDE SEQUENCE [LARGE SCALE GENOMIC DNA]</scope>
    <source>
        <strain evidence="10 11">DSM 43461</strain>
    </source>
</reference>
<name>A0A7Y9G683_9ACTN</name>
<comment type="caution">
    <text evidence="10">The sequence shown here is derived from an EMBL/GenBank/DDBJ whole genome shotgun (WGS) entry which is preliminary data.</text>
</comment>
<dbReference type="GO" id="GO:0005886">
    <property type="term" value="C:plasma membrane"/>
    <property type="evidence" value="ECO:0007669"/>
    <property type="project" value="UniProtKB-SubCell"/>
</dbReference>
<feature type="transmembrane region" description="Helical" evidence="8">
    <location>
        <begin position="175"/>
        <end position="195"/>
    </location>
</feature>
<evidence type="ECO:0000256" key="2">
    <source>
        <dbReference type="ARBA" id="ARBA00022448"/>
    </source>
</evidence>
<feature type="transmembrane region" description="Helical" evidence="8">
    <location>
        <begin position="362"/>
        <end position="387"/>
    </location>
</feature>
<dbReference type="Gene3D" id="1.20.1720.10">
    <property type="entry name" value="Multidrug resistance protein D"/>
    <property type="match status" value="1"/>
</dbReference>
<feature type="transmembrane region" description="Helical" evidence="8">
    <location>
        <begin position="231"/>
        <end position="253"/>
    </location>
</feature>
<keyword evidence="6 8" id="KW-0472">Membrane</keyword>
<keyword evidence="3" id="KW-1003">Cell membrane</keyword>
<evidence type="ECO:0000256" key="8">
    <source>
        <dbReference type="SAM" id="Phobius"/>
    </source>
</evidence>
<accession>A0A7Y9G683</accession>
<dbReference type="Pfam" id="PF07690">
    <property type="entry name" value="MFS_1"/>
    <property type="match status" value="1"/>
</dbReference>
<evidence type="ECO:0000256" key="4">
    <source>
        <dbReference type="ARBA" id="ARBA00022692"/>
    </source>
</evidence>
<evidence type="ECO:0000256" key="6">
    <source>
        <dbReference type="ARBA" id="ARBA00023136"/>
    </source>
</evidence>
<feature type="transmembrane region" description="Helical" evidence="8">
    <location>
        <begin position="147"/>
        <end position="169"/>
    </location>
</feature>
<dbReference type="RefSeq" id="WP_179832187.1">
    <property type="nucleotide sequence ID" value="NZ_BMRD01000006.1"/>
</dbReference>